<accession>A0AAE0Z417</accession>
<sequence length="70" mass="7437">MIIRNILPPLASRLATEMLGESMHTLRKGPDPGPKVTAVNTTVTQKSSYTGTAWIMNLTGAAESLGVLNL</sequence>
<organism evidence="1 2">
    <name type="scientific">Elysia crispata</name>
    <name type="common">lettuce slug</name>
    <dbReference type="NCBI Taxonomy" id="231223"/>
    <lineage>
        <taxon>Eukaryota</taxon>
        <taxon>Metazoa</taxon>
        <taxon>Spiralia</taxon>
        <taxon>Lophotrochozoa</taxon>
        <taxon>Mollusca</taxon>
        <taxon>Gastropoda</taxon>
        <taxon>Heterobranchia</taxon>
        <taxon>Euthyneura</taxon>
        <taxon>Panpulmonata</taxon>
        <taxon>Sacoglossa</taxon>
        <taxon>Placobranchoidea</taxon>
        <taxon>Plakobranchidae</taxon>
        <taxon>Elysia</taxon>
    </lineage>
</organism>
<keyword evidence="2" id="KW-1185">Reference proteome</keyword>
<evidence type="ECO:0000313" key="1">
    <source>
        <dbReference type="EMBL" id="KAK3762484.1"/>
    </source>
</evidence>
<dbReference type="EMBL" id="JAWDGP010004710">
    <property type="protein sequence ID" value="KAK3762484.1"/>
    <property type="molecule type" value="Genomic_DNA"/>
</dbReference>
<proteinExistence type="predicted"/>
<name>A0AAE0Z417_9GAST</name>
<dbReference type="AlphaFoldDB" id="A0AAE0Z417"/>
<protein>
    <submittedName>
        <fullName evidence="1">Uncharacterized protein</fullName>
    </submittedName>
</protein>
<reference evidence="1" key="1">
    <citation type="journal article" date="2023" name="G3 (Bethesda)">
        <title>A reference genome for the long-term kleptoplast-retaining sea slug Elysia crispata morphotype clarki.</title>
        <authorList>
            <person name="Eastman K.E."/>
            <person name="Pendleton A.L."/>
            <person name="Shaikh M.A."/>
            <person name="Suttiyut T."/>
            <person name="Ogas R."/>
            <person name="Tomko P."/>
            <person name="Gavelis G."/>
            <person name="Widhalm J.R."/>
            <person name="Wisecaver J.H."/>
        </authorList>
    </citation>
    <scope>NUCLEOTIDE SEQUENCE</scope>
    <source>
        <strain evidence="1">ECLA1</strain>
    </source>
</reference>
<gene>
    <name evidence="1" type="ORF">RRG08_009872</name>
</gene>
<dbReference type="Proteomes" id="UP001283361">
    <property type="component" value="Unassembled WGS sequence"/>
</dbReference>
<comment type="caution">
    <text evidence="1">The sequence shown here is derived from an EMBL/GenBank/DDBJ whole genome shotgun (WGS) entry which is preliminary data.</text>
</comment>
<evidence type="ECO:0000313" key="2">
    <source>
        <dbReference type="Proteomes" id="UP001283361"/>
    </source>
</evidence>